<dbReference type="Proteomes" id="UP000750711">
    <property type="component" value="Unassembled WGS sequence"/>
</dbReference>
<accession>A0A9P8RM03</accession>
<name>A0A9P8RM03_9PEZI</name>
<organism evidence="4 5">
    <name type="scientific">Trichoglossum hirsutum</name>
    <dbReference type="NCBI Taxonomy" id="265104"/>
    <lineage>
        <taxon>Eukaryota</taxon>
        <taxon>Fungi</taxon>
        <taxon>Dikarya</taxon>
        <taxon>Ascomycota</taxon>
        <taxon>Pezizomycotina</taxon>
        <taxon>Geoglossomycetes</taxon>
        <taxon>Geoglossales</taxon>
        <taxon>Geoglossaceae</taxon>
        <taxon>Trichoglossum</taxon>
    </lineage>
</organism>
<dbReference type="GO" id="GO:0006998">
    <property type="term" value="P:nuclear envelope organization"/>
    <property type="evidence" value="ECO:0007669"/>
    <property type="project" value="InterPro"/>
</dbReference>
<sequence>MDVSSSGAENLSPYSTEADETPETPVKGGTIKGSTAMTQFTGAVPDGKSTLGHSKKAGKWWNTSPGRGEVRRGKYADTIGRVRKRPRVGGDRENRLGSRYDGYDSGDSSDENISQSRYRHRGDKKTGGVSHNPIGSFFSWMEAHPGLPHVLISYFQLLWNILIVFYILHLAYGFVSAIRADVLKKSNEATADILVEIAACAQQFVDNKCDRGKRVPAMENVCNSWEKCMNRDPQEVGYAK</sequence>
<dbReference type="AlphaFoldDB" id="A0A9P8RM03"/>
<reference evidence="4" key="1">
    <citation type="submission" date="2021-03" db="EMBL/GenBank/DDBJ databases">
        <title>Comparative genomics and phylogenomic investigation of the class Geoglossomycetes provide insights into ecological specialization and systematics.</title>
        <authorList>
            <person name="Melie T."/>
            <person name="Pirro S."/>
            <person name="Miller A.N."/>
            <person name="Quandt A."/>
        </authorList>
    </citation>
    <scope>NUCLEOTIDE SEQUENCE</scope>
    <source>
        <strain evidence="4">CAQ_001_2017</strain>
    </source>
</reference>
<gene>
    <name evidence="4" type="ORF">GP486_005579</name>
</gene>
<keyword evidence="2" id="KW-0472">Membrane</keyword>
<keyword evidence="2" id="KW-0812">Transmembrane</keyword>
<dbReference type="EMBL" id="JAGHQM010001069">
    <property type="protein sequence ID" value="KAH0556561.1"/>
    <property type="molecule type" value="Genomic_DNA"/>
</dbReference>
<evidence type="ECO:0000256" key="1">
    <source>
        <dbReference type="SAM" id="MobiDB-lite"/>
    </source>
</evidence>
<evidence type="ECO:0000313" key="4">
    <source>
        <dbReference type="EMBL" id="KAH0556561.1"/>
    </source>
</evidence>
<evidence type="ECO:0000313" key="5">
    <source>
        <dbReference type="Proteomes" id="UP000750711"/>
    </source>
</evidence>
<proteinExistence type="predicted"/>
<feature type="compositionally biased region" description="Basic and acidic residues" evidence="1">
    <location>
        <begin position="88"/>
        <end position="102"/>
    </location>
</feature>
<feature type="compositionally biased region" description="Polar residues" evidence="1">
    <location>
        <begin position="1"/>
        <end position="15"/>
    </location>
</feature>
<comment type="caution">
    <text evidence="4">The sequence shown here is derived from an EMBL/GenBank/DDBJ whole genome shotgun (WGS) entry which is preliminary data.</text>
</comment>
<evidence type="ECO:0000256" key="2">
    <source>
        <dbReference type="SAM" id="Phobius"/>
    </source>
</evidence>
<evidence type="ECO:0000259" key="3">
    <source>
        <dbReference type="SMART" id="SM01042"/>
    </source>
</evidence>
<dbReference type="GO" id="GO:0031965">
    <property type="term" value="C:nuclear membrane"/>
    <property type="evidence" value="ECO:0007669"/>
    <property type="project" value="InterPro"/>
</dbReference>
<dbReference type="GO" id="GO:0055088">
    <property type="term" value="P:lipid homeostasis"/>
    <property type="evidence" value="ECO:0007669"/>
    <property type="project" value="InterPro"/>
</dbReference>
<feature type="transmembrane region" description="Helical" evidence="2">
    <location>
        <begin position="157"/>
        <end position="175"/>
    </location>
</feature>
<dbReference type="InterPro" id="IPR040202">
    <property type="entry name" value="Brl1/Brr6"/>
</dbReference>
<dbReference type="PANTHER" id="PTHR28136">
    <property type="entry name" value="NUCLEUS EXPORT PROTEIN BRR6"/>
    <property type="match status" value="1"/>
</dbReference>
<dbReference type="PANTHER" id="PTHR28136:SF1">
    <property type="entry name" value="NUCLEUS EXPORT PROTEIN BRL1"/>
    <property type="match status" value="1"/>
</dbReference>
<feature type="compositionally biased region" description="Polar residues" evidence="1">
    <location>
        <begin position="32"/>
        <end position="41"/>
    </location>
</feature>
<feature type="domain" description="Brl1/Brr6" evidence="3">
    <location>
        <begin position="151"/>
        <end position="240"/>
    </location>
</feature>
<dbReference type="InterPro" id="IPR018767">
    <property type="entry name" value="Brl1/Brr6_dom"/>
</dbReference>
<keyword evidence="2" id="KW-1133">Transmembrane helix</keyword>
<keyword evidence="5" id="KW-1185">Reference proteome</keyword>
<dbReference type="Pfam" id="PF10104">
    <property type="entry name" value="Brr6_like_C_C"/>
    <property type="match status" value="1"/>
</dbReference>
<feature type="region of interest" description="Disordered" evidence="1">
    <location>
        <begin position="1"/>
        <end position="127"/>
    </location>
</feature>
<dbReference type="SMART" id="SM01042">
    <property type="entry name" value="Brr6_like_C_C"/>
    <property type="match status" value="1"/>
</dbReference>
<feature type="non-terminal residue" evidence="4">
    <location>
        <position position="240"/>
    </location>
</feature>
<protein>
    <recommendedName>
        <fullName evidence="3">Brl1/Brr6 domain-containing protein</fullName>
    </recommendedName>
</protein>